<evidence type="ECO:0000259" key="5">
    <source>
        <dbReference type="PROSITE" id="PS50975"/>
    </source>
</evidence>
<gene>
    <name evidence="6" type="ORF">SAMN04487960_102470</name>
</gene>
<evidence type="ECO:0000313" key="7">
    <source>
        <dbReference type="Proteomes" id="UP000199675"/>
    </source>
</evidence>
<proteinExistence type="predicted"/>
<keyword evidence="7" id="KW-1185">Reference proteome</keyword>
<dbReference type="Gene3D" id="3.30.470.20">
    <property type="entry name" value="ATP-grasp fold, B domain"/>
    <property type="match status" value="1"/>
</dbReference>
<dbReference type="PROSITE" id="PS50975">
    <property type="entry name" value="ATP_GRASP"/>
    <property type="match status" value="1"/>
</dbReference>
<keyword evidence="3 4" id="KW-0067">ATP-binding</keyword>
<dbReference type="EMBL" id="FNNE01000002">
    <property type="protein sequence ID" value="SDW44298.1"/>
    <property type="molecule type" value="Genomic_DNA"/>
</dbReference>
<dbReference type="PANTHER" id="PTHR43585:SF2">
    <property type="entry name" value="ATP-GRASP ENZYME FSQD"/>
    <property type="match status" value="1"/>
</dbReference>
<dbReference type="Pfam" id="PF13535">
    <property type="entry name" value="ATP-grasp_4"/>
    <property type="match status" value="1"/>
</dbReference>
<feature type="domain" description="ATP-grasp" evidence="5">
    <location>
        <begin position="118"/>
        <end position="309"/>
    </location>
</feature>
<name>A0A1H2TKF8_9GAMM</name>
<dbReference type="PANTHER" id="PTHR43585">
    <property type="entry name" value="FUMIPYRROLE BIOSYNTHESIS PROTEIN C"/>
    <property type="match status" value="1"/>
</dbReference>
<keyword evidence="1" id="KW-0436">Ligase</keyword>
<dbReference type="GO" id="GO:0046872">
    <property type="term" value="F:metal ion binding"/>
    <property type="evidence" value="ECO:0007669"/>
    <property type="project" value="InterPro"/>
</dbReference>
<dbReference type="InterPro" id="IPR011761">
    <property type="entry name" value="ATP-grasp"/>
</dbReference>
<dbReference type="AlphaFoldDB" id="A0A1H2TKF8"/>
<reference evidence="6 7" key="1">
    <citation type="submission" date="2016-10" db="EMBL/GenBank/DDBJ databases">
        <authorList>
            <person name="de Groot N.N."/>
        </authorList>
    </citation>
    <scope>NUCLEOTIDE SEQUENCE [LARGE SCALE GENOMIC DNA]</scope>
    <source>
        <strain evidence="6 7">CGMCC 1.7059</strain>
    </source>
</reference>
<evidence type="ECO:0000256" key="4">
    <source>
        <dbReference type="PROSITE-ProRule" id="PRU00409"/>
    </source>
</evidence>
<dbReference type="Gene3D" id="3.40.50.20">
    <property type="match status" value="1"/>
</dbReference>
<evidence type="ECO:0000256" key="3">
    <source>
        <dbReference type="ARBA" id="ARBA00022840"/>
    </source>
</evidence>
<protein>
    <submittedName>
        <fullName evidence="6">Biotin carboxylase</fullName>
    </submittedName>
</protein>
<keyword evidence="2 4" id="KW-0547">Nucleotide-binding</keyword>
<dbReference type="STRING" id="488533.SAMN04487960_102470"/>
<sequence>MRKRWVVHVGAGPWQASAIRRVKELGYRTLAIDGNPASIGFSIADDFLVADIGDVQGVAKAVLAYFGASSESPVAVVCTACEIGMLSAANLRQVYDLPGTKLNLARRLTNKGAQRSAWSLLASPKYFVSGGRDLPSESELAEFRTDKLIIKPVDSSGSRGITVVPRGELRAEHLEKALQFSKNGEVIIEEFIQGTEYTIESVRLAGTSYPVLVTKKGKVAGTESTVANVLKSFPLDECRAGKIGSLLQCAHDALGYQNGVCHTEVIEDIRGSFWLVETAGRGAGFGVSENFIKYASGYDYFEASLYFDLGLPVDIPPPKLPEIISAVRFMECIPGVFVDIVNESNFVVYPLLEPGTLMSSPKSDADRMAYFYVQGASEYEVDSKMSNILEKIKIKVEAR</sequence>
<dbReference type="Proteomes" id="UP000199675">
    <property type="component" value="Unassembled WGS sequence"/>
</dbReference>
<dbReference type="InterPro" id="IPR052032">
    <property type="entry name" value="ATP-dep_AA_Ligase"/>
</dbReference>
<dbReference type="InterPro" id="IPR013815">
    <property type="entry name" value="ATP_grasp_subdomain_1"/>
</dbReference>
<organism evidence="6 7">
    <name type="scientific">Marinobacter mobilis</name>
    <dbReference type="NCBI Taxonomy" id="488533"/>
    <lineage>
        <taxon>Bacteria</taxon>
        <taxon>Pseudomonadati</taxon>
        <taxon>Pseudomonadota</taxon>
        <taxon>Gammaproteobacteria</taxon>
        <taxon>Pseudomonadales</taxon>
        <taxon>Marinobacteraceae</taxon>
        <taxon>Marinobacter</taxon>
    </lineage>
</organism>
<dbReference type="GO" id="GO:0016874">
    <property type="term" value="F:ligase activity"/>
    <property type="evidence" value="ECO:0007669"/>
    <property type="project" value="UniProtKB-KW"/>
</dbReference>
<dbReference type="OrthoDB" id="9803907at2"/>
<dbReference type="SUPFAM" id="SSF56059">
    <property type="entry name" value="Glutathione synthetase ATP-binding domain-like"/>
    <property type="match status" value="1"/>
</dbReference>
<evidence type="ECO:0000313" key="6">
    <source>
        <dbReference type="EMBL" id="SDW44298.1"/>
    </source>
</evidence>
<accession>A0A1H2TKF8</accession>
<dbReference type="Gene3D" id="3.30.1490.20">
    <property type="entry name" value="ATP-grasp fold, A domain"/>
    <property type="match status" value="1"/>
</dbReference>
<dbReference type="GO" id="GO:0005524">
    <property type="term" value="F:ATP binding"/>
    <property type="evidence" value="ECO:0007669"/>
    <property type="project" value="UniProtKB-UniRule"/>
</dbReference>
<evidence type="ECO:0000256" key="2">
    <source>
        <dbReference type="ARBA" id="ARBA00022741"/>
    </source>
</evidence>
<evidence type="ECO:0000256" key="1">
    <source>
        <dbReference type="ARBA" id="ARBA00022598"/>
    </source>
</evidence>
<dbReference type="RefSeq" id="WP_091811808.1">
    <property type="nucleotide sequence ID" value="NZ_FNNE01000002.1"/>
</dbReference>